<gene>
    <name evidence="9" type="ORF">HHA04nite_13970</name>
</gene>
<name>A0ABQ0U538_9GAMM</name>
<dbReference type="NCBIfam" id="TIGR00688">
    <property type="entry name" value="rarD"/>
    <property type="match status" value="1"/>
</dbReference>
<organism evidence="9 10">
    <name type="scientific">Halomonas halophila</name>
    <dbReference type="NCBI Taxonomy" id="29573"/>
    <lineage>
        <taxon>Bacteria</taxon>
        <taxon>Pseudomonadati</taxon>
        <taxon>Pseudomonadota</taxon>
        <taxon>Gammaproteobacteria</taxon>
        <taxon>Oceanospirillales</taxon>
        <taxon>Halomonadaceae</taxon>
        <taxon>Halomonas</taxon>
    </lineage>
</organism>
<comment type="subcellular location">
    <subcellularLocation>
        <location evidence="1">Cell membrane</location>
        <topology evidence="1">Multi-pass membrane protein</topology>
    </subcellularLocation>
</comment>
<evidence type="ECO:0000313" key="10">
    <source>
        <dbReference type="Proteomes" id="UP000321121"/>
    </source>
</evidence>
<accession>A0ABQ0U538</accession>
<evidence type="ECO:0000256" key="7">
    <source>
        <dbReference type="ARBA" id="ARBA00023136"/>
    </source>
</evidence>
<dbReference type="Proteomes" id="UP000321121">
    <property type="component" value="Unassembled WGS sequence"/>
</dbReference>
<dbReference type="RefSeq" id="WP_246124663.1">
    <property type="nucleotide sequence ID" value="NZ_BJUS01000012.1"/>
</dbReference>
<keyword evidence="7 8" id="KW-0472">Membrane</keyword>
<comment type="caution">
    <text evidence="9">The sequence shown here is derived from an EMBL/GenBank/DDBJ whole genome shotgun (WGS) entry which is preliminary data.</text>
</comment>
<dbReference type="InterPro" id="IPR004626">
    <property type="entry name" value="RarD"/>
</dbReference>
<keyword evidence="10" id="KW-1185">Reference proteome</keyword>
<evidence type="ECO:0000256" key="6">
    <source>
        <dbReference type="ARBA" id="ARBA00022989"/>
    </source>
</evidence>
<feature type="transmembrane region" description="Helical" evidence="8">
    <location>
        <begin position="227"/>
        <end position="244"/>
    </location>
</feature>
<feature type="transmembrane region" description="Helical" evidence="8">
    <location>
        <begin position="256"/>
        <end position="275"/>
    </location>
</feature>
<feature type="transmembrane region" description="Helical" evidence="8">
    <location>
        <begin position="90"/>
        <end position="110"/>
    </location>
</feature>
<keyword evidence="4" id="KW-1003">Cell membrane</keyword>
<feature type="transmembrane region" description="Helical" evidence="8">
    <location>
        <begin position="196"/>
        <end position="215"/>
    </location>
</feature>
<feature type="transmembrane region" description="Helical" evidence="8">
    <location>
        <begin position="287"/>
        <end position="305"/>
    </location>
</feature>
<proteinExistence type="inferred from homology"/>
<evidence type="ECO:0000256" key="1">
    <source>
        <dbReference type="ARBA" id="ARBA00004651"/>
    </source>
</evidence>
<comment type="similarity">
    <text evidence="2">Belongs to the EamA transporter family.</text>
</comment>
<feature type="transmembrane region" description="Helical" evidence="8">
    <location>
        <begin position="52"/>
        <end position="69"/>
    </location>
</feature>
<feature type="transmembrane region" description="Helical" evidence="8">
    <location>
        <begin position="116"/>
        <end position="137"/>
    </location>
</feature>
<evidence type="ECO:0000256" key="2">
    <source>
        <dbReference type="ARBA" id="ARBA00007362"/>
    </source>
</evidence>
<protein>
    <submittedName>
        <fullName evidence="9">Permease</fullName>
    </submittedName>
</protein>
<evidence type="ECO:0000256" key="8">
    <source>
        <dbReference type="SAM" id="Phobius"/>
    </source>
</evidence>
<feature type="transmembrane region" description="Helical" evidence="8">
    <location>
        <begin position="20"/>
        <end position="40"/>
    </location>
</feature>
<reference evidence="9 10" key="1">
    <citation type="submission" date="2019-07" db="EMBL/GenBank/DDBJ databases">
        <title>Whole genome shotgun sequence of Halomonas halophila NBRC 102604.</title>
        <authorList>
            <person name="Hosoyama A."/>
            <person name="Uohara A."/>
            <person name="Ohji S."/>
            <person name="Ichikawa N."/>
        </authorList>
    </citation>
    <scope>NUCLEOTIDE SEQUENCE [LARGE SCALE GENOMIC DNA]</scope>
    <source>
        <strain evidence="9 10">NBRC 102604</strain>
    </source>
</reference>
<dbReference type="EMBL" id="BJUS01000012">
    <property type="protein sequence ID" value="GEK72853.1"/>
    <property type="molecule type" value="Genomic_DNA"/>
</dbReference>
<keyword evidence="3" id="KW-0813">Transport</keyword>
<evidence type="ECO:0000256" key="4">
    <source>
        <dbReference type="ARBA" id="ARBA00022475"/>
    </source>
</evidence>
<evidence type="ECO:0000256" key="5">
    <source>
        <dbReference type="ARBA" id="ARBA00022692"/>
    </source>
</evidence>
<dbReference type="SUPFAM" id="SSF103481">
    <property type="entry name" value="Multidrug resistance efflux transporter EmrE"/>
    <property type="match status" value="1"/>
</dbReference>
<dbReference type="InterPro" id="IPR037185">
    <property type="entry name" value="EmrE-like"/>
</dbReference>
<sequence>MLVHPPPSVEFLMNGQPNTAFGVTTNVMASVFFALIFAYAALLDPLEGEEVYGWRILVTFPCLTLILGLRKCWPQVLEIYRRLFRERYLWMTRILSASLLGVQLWIFMWAPANGHGLAVSLGYFIMPITMVILGRIAFKDRMSVLQKLSCTFAVVGVANEVMVSESLTWPTLVICLGYPVYFWLRRVTDTNNIGGLWFDMLLSMPLALFFIVQKGYVLAEVNASPHLIWLVLGLGGISALALTFQSLSAPHLNLSLFGLLIYVEPVLLFLVSISLGESIDYGQWPTYMAIWLAVFVLLLEGVCGLRKERRAA</sequence>
<evidence type="ECO:0000313" key="9">
    <source>
        <dbReference type="EMBL" id="GEK72853.1"/>
    </source>
</evidence>
<keyword evidence="6 8" id="KW-1133">Transmembrane helix</keyword>
<keyword evidence="5 8" id="KW-0812">Transmembrane</keyword>
<evidence type="ECO:0000256" key="3">
    <source>
        <dbReference type="ARBA" id="ARBA00022448"/>
    </source>
</evidence>